<accession>A0A9W4GQU6</accession>
<dbReference type="GO" id="GO:0004016">
    <property type="term" value="F:adenylate cyclase activity"/>
    <property type="evidence" value="ECO:0007669"/>
    <property type="project" value="TreeGrafter"/>
</dbReference>
<keyword evidence="5" id="KW-1185">Reference proteome</keyword>
<dbReference type="PROSITE" id="PS00622">
    <property type="entry name" value="HTH_LUXR_1"/>
    <property type="match status" value="1"/>
</dbReference>
<dbReference type="Pfam" id="PF13191">
    <property type="entry name" value="AAA_16"/>
    <property type="match status" value="1"/>
</dbReference>
<gene>
    <name evidence="4" type="ORF">SCOCK_140129</name>
</gene>
<evidence type="ECO:0000313" key="5">
    <source>
        <dbReference type="Proteomes" id="UP001152519"/>
    </source>
</evidence>
<dbReference type="Gene3D" id="1.10.10.10">
    <property type="entry name" value="Winged helix-like DNA-binding domain superfamily/Winged helix DNA-binding domain"/>
    <property type="match status" value="1"/>
</dbReference>
<proteinExistence type="predicted"/>
<dbReference type="SUPFAM" id="SSF46894">
    <property type="entry name" value="C-terminal effector domain of the bipartite response regulators"/>
    <property type="match status" value="1"/>
</dbReference>
<evidence type="ECO:0000313" key="4">
    <source>
        <dbReference type="EMBL" id="CAG6391931.1"/>
    </source>
</evidence>
<dbReference type="InterPro" id="IPR000792">
    <property type="entry name" value="Tscrpt_reg_LuxR_C"/>
</dbReference>
<protein>
    <submittedName>
        <fullName evidence="4">Regulatory LuxR family protein</fullName>
    </submittedName>
</protein>
<dbReference type="InterPro" id="IPR036388">
    <property type="entry name" value="WH-like_DNA-bd_sf"/>
</dbReference>
<dbReference type="GO" id="GO:0005737">
    <property type="term" value="C:cytoplasm"/>
    <property type="evidence" value="ECO:0007669"/>
    <property type="project" value="TreeGrafter"/>
</dbReference>
<dbReference type="CDD" id="cd06170">
    <property type="entry name" value="LuxR_C_like"/>
    <property type="match status" value="1"/>
</dbReference>
<name>A0A9W4GQU6_9ACTN</name>
<reference evidence="4" key="1">
    <citation type="submission" date="2021-05" db="EMBL/GenBank/DDBJ databases">
        <authorList>
            <person name="Arsene-Ploetze F."/>
        </authorList>
    </citation>
    <scope>NUCLEOTIDE SEQUENCE</scope>
    <source>
        <strain evidence="4">DSM 42138</strain>
    </source>
</reference>
<sequence>MEAEQGRRDTPAHPLLRGRAGERHALAAAVAAAGAGRGATVLVVGEPGSGRSTLLAEASRAARSQGLTVRRAGCTRAEARVPLAGLHGLLLPLAGWLDELPDTQSRVLRRLLDGRPPAGNTLMATGTALVRLLAAASAGTPLLWCVDDAQWLDEASLRVVGFALRRLGALPVAAVVAADGTSRAEDVLEGAEVLRLASLDAATSFRVITDRCRTRLGAAAAREAVDLACGNPLALTELAAALDASPGRAPRTLPPYGRLRAHFRLRLDRLTPPARAVVALTLLGGSLRPPVLLAAAARLGAGPEALDEARAAGLVALREEAPPPSATGTVTGLGAIGQAVPGRVACAGGDGEYVAAGDGATVAVAGRLARACLGDEVGFAAQQAAHAALADTLGQGARLPTAVHRLAVAAQPSQRLIAEMEAAASDVRQAGDPRGCASALERAAEVTAEPGVRARWLIAAAADRLTGGEAGRARGLLDRVLPGGTDPDTRGLRMLVRGEMELRDGVPARALHELTAAAAAFPAARRDLTTRALMLAGEAGCLGGDFAGYFALAERVRRLGGAGDPPAVRLVLGHFAGMAATFRGRHDEAGRSLRQVVGLTDSVREPEALVWGSQAAYTLGDAARAHALAGTAVHRARELGAVSLVPAALVYQALSALMLDRYAAAEAAALEGLRTAGALGQRNVAVDHLAILALLAALRGDAASASLRLRTADDGIASRGLGRPGAFVCWVAACVDLAEERPADALDRFRHMTAATGQVNLAIRGMAAPHFVEAAVRCHQQARAAGALRGFEDWAVASGSTVRRALAHRCHGLLAEKHATAEEHFQEALRLHDGGETALERAKTELFYAHRLRRARKPGAARGLLRDALTTFRQAGARTWADRAAAELRAAGAAVDPLVPRRAPDLTAQQERICELVTQGATNREIADLLVLSPRTVDYHLRNIFVRLGVRSRVELAALLR</sequence>
<comment type="caution">
    <text evidence="4">The sequence shown here is derived from an EMBL/GenBank/DDBJ whole genome shotgun (WGS) entry which is preliminary data.</text>
</comment>
<dbReference type="PRINTS" id="PR00038">
    <property type="entry name" value="HTHLUXR"/>
</dbReference>
<keyword evidence="1" id="KW-0547">Nucleotide-binding</keyword>
<dbReference type="AlphaFoldDB" id="A0A9W4GQU6"/>
<dbReference type="PANTHER" id="PTHR16305">
    <property type="entry name" value="TESTICULAR SOLUBLE ADENYLYL CYCLASE"/>
    <property type="match status" value="1"/>
</dbReference>
<keyword evidence="2" id="KW-0067">ATP-binding</keyword>
<feature type="domain" description="HTH luxR-type" evidence="3">
    <location>
        <begin position="899"/>
        <end position="961"/>
    </location>
</feature>
<dbReference type="SUPFAM" id="SSF52540">
    <property type="entry name" value="P-loop containing nucleoside triphosphate hydrolases"/>
    <property type="match status" value="1"/>
</dbReference>
<organism evidence="4 5">
    <name type="scientific">Actinacidiphila cocklensis</name>
    <dbReference type="NCBI Taxonomy" id="887465"/>
    <lineage>
        <taxon>Bacteria</taxon>
        <taxon>Bacillati</taxon>
        <taxon>Actinomycetota</taxon>
        <taxon>Actinomycetes</taxon>
        <taxon>Kitasatosporales</taxon>
        <taxon>Streptomycetaceae</taxon>
        <taxon>Actinacidiphila</taxon>
    </lineage>
</organism>
<dbReference type="SMART" id="SM00421">
    <property type="entry name" value="HTH_LUXR"/>
    <property type="match status" value="1"/>
</dbReference>
<dbReference type="RefSeq" id="WP_274038116.1">
    <property type="nucleotide sequence ID" value="NZ_CAJSLV010000042.1"/>
</dbReference>
<evidence type="ECO:0000256" key="2">
    <source>
        <dbReference type="ARBA" id="ARBA00022840"/>
    </source>
</evidence>
<evidence type="ECO:0000259" key="3">
    <source>
        <dbReference type="PROSITE" id="PS50043"/>
    </source>
</evidence>
<dbReference type="GO" id="GO:0005524">
    <property type="term" value="F:ATP binding"/>
    <property type="evidence" value="ECO:0007669"/>
    <property type="project" value="UniProtKB-KW"/>
</dbReference>
<dbReference type="PANTHER" id="PTHR16305:SF35">
    <property type="entry name" value="TRANSCRIPTIONAL ACTIVATOR DOMAIN"/>
    <property type="match status" value="1"/>
</dbReference>
<evidence type="ECO:0000256" key="1">
    <source>
        <dbReference type="ARBA" id="ARBA00022741"/>
    </source>
</evidence>
<dbReference type="Pfam" id="PF00196">
    <property type="entry name" value="GerE"/>
    <property type="match status" value="1"/>
</dbReference>
<dbReference type="InterPro" id="IPR016032">
    <property type="entry name" value="Sig_transdc_resp-reg_C-effctor"/>
</dbReference>
<dbReference type="EMBL" id="CAJSLV010000042">
    <property type="protein sequence ID" value="CAG6391931.1"/>
    <property type="molecule type" value="Genomic_DNA"/>
</dbReference>
<dbReference type="PROSITE" id="PS50043">
    <property type="entry name" value="HTH_LUXR_2"/>
    <property type="match status" value="1"/>
</dbReference>
<dbReference type="InterPro" id="IPR041664">
    <property type="entry name" value="AAA_16"/>
</dbReference>
<dbReference type="GO" id="GO:0006355">
    <property type="term" value="P:regulation of DNA-templated transcription"/>
    <property type="evidence" value="ECO:0007669"/>
    <property type="project" value="InterPro"/>
</dbReference>
<dbReference type="Proteomes" id="UP001152519">
    <property type="component" value="Unassembled WGS sequence"/>
</dbReference>
<dbReference type="InterPro" id="IPR027417">
    <property type="entry name" value="P-loop_NTPase"/>
</dbReference>
<dbReference type="GO" id="GO:0003677">
    <property type="term" value="F:DNA binding"/>
    <property type="evidence" value="ECO:0007669"/>
    <property type="project" value="InterPro"/>
</dbReference>